<evidence type="ECO:0000256" key="5">
    <source>
        <dbReference type="ARBA" id="ARBA00022989"/>
    </source>
</evidence>
<keyword evidence="4 7" id="KW-0812">Transmembrane</keyword>
<dbReference type="Proteomes" id="UP000317371">
    <property type="component" value="Unassembled WGS sequence"/>
</dbReference>
<gene>
    <name evidence="9" type="ORF">FKZ61_05680</name>
</gene>
<dbReference type="OrthoDB" id="9772184at2"/>
<feature type="transmembrane region" description="Helical" evidence="7">
    <location>
        <begin position="134"/>
        <end position="159"/>
    </location>
</feature>
<dbReference type="InParanoid" id="A0A540VJ61"/>
<feature type="transmembrane region" description="Helical" evidence="7">
    <location>
        <begin position="101"/>
        <end position="122"/>
    </location>
</feature>
<keyword evidence="2 7" id="KW-0813">Transport</keyword>
<dbReference type="GO" id="GO:0055085">
    <property type="term" value="P:transmembrane transport"/>
    <property type="evidence" value="ECO:0007669"/>
    <property type="project" value="InterPro"/>
</dbReference>
<evidence type="ECO:0000256" key="7">
    <source>
        <dbReference type="RuleBase" id="RU363032"/>
    </source>
</evidence>
<dbReference type="AlphaFoldDB" id="A0A540VJ61"/>
<dbReference type="InterPro" id="IPR045621">
    <property type="entry name" value="BPD_transp_1_N"/>
</dbReference>
<comment type="caution">
    <text evidence="9">The sequence shown here is derived from an EMBL/GenBank/DDBJ whole genome shotgun (WGS) entry which is preliminary data.</text>
</comment>
<sequence>MFRYIIRRILYAIPVLFAILLVTFTLARLIPGDPCKAMLGEKATQESCERFNRKFGLDQPIPTQFALYMGNILRGDLGDSIRFGRPIAVMLAERLPMTIELGLTAMFIAVLIGIPAGLLSALRRNSAIDVVTMVGANFGVSIPVFVLGLLLIYGFAVLLRDTPLALPPSGRLSPGVSSRPFYDQFGWNVDQSTPGFLLLKFVANMYVFNALITADWRVLGDALKHLLLPALALSTIPLSIIARMTRSSVLEVLGQDYIRTARAKGLHNRLVVFRHALRSALLPVVTIIGLQTGAILSGAVLTETIFGLSGVGRSLYEAITSRDFPVIQGFTIVIASIYVLFNLLVDISYAFLDPRVRLR</sequence>
<feature type="transmembrane region" description="Helical" evidence="7">
    <location>
        <begin position="9"/>
        <end position="30"/>
    </location>
</feature>
<dbReference type="Gene3D" id="1.10.3720.10">
    <property type="entry name" value="MetI-like"/>
    <property type="match status" value="1"/>
</dbReference>
<organism evidence="9 10">
    <name type="scientific">Litorilinea aerophila</name>
    <dbReference type="NCBI Taxonomy" id="1204385"/>
    <lineage>
        <taxon>Bacteria</taxon>
        <taxon>Bacillati</taxon>
        <taxon>Chloroflexota</taxon>
        <taxon>Caldilineae</taxon>
        <taxon>Caldilineales</taxon>
        <taxon>Caldilineaceae</taxon>
        <taxon>Litorilinea</taxon>
    </lineage>
</organism>
<dbReference type="RefSeq" id="WP_141609124.1">
    <property type="nucleotide sequence ID" value="NZ_VIGC02000006.1"/>
</dbReference>
<accession>A0A540VJ61</accession>
<dbReference type="PANTHER" id="PTHR43163:SF6">
    <property type="entry name" value="DIPEPTIDE TRANSPORT SYSTEM PERMEASE PROTEIN DPPB-RELATED"/>
    <property type="match status" value="1"/>
</dbReference>
<evidence type="ECO:0000256" key="2">
    <source>
        <dbReference type="ARBA" id="ARBA00022448"/>
    </source>
</evidence>
<name>A0A540VJ61_9CHLR</name>
<dbReference type="Pfam" id="PF00528">
    <property type="entry name" value="BPD_transp_1"/>
    <property type="match status" value="1"/>
</dbReference>
<dbReference type="EMBL" id="VIGC01000006">
    <property type="protein sequence ID" value="TQE96752.1"/>
    <property type="molecule type" value="Genomic_DNA"/>
</dbReference>
<feature type="transmembrane region" description="Helical" evidence="7">
    <location>
        <begin position="280"/>
        <end position="308"/>
    </location>
</feature>
<keyword evidence="5 7" id="KW-1133">Transmembrane helix</keyword>
<dbReference type="SUPFAM" id="SSF161098">
    <property type="entry name" value="MetI-like"/>
    <property type="match status" value="1"/>
</dbReference>
<reference evidence="9 10" key="1">
    <citation type="submission" date="2019-06" db="EMBL/GenBank/DDBJ databases">
        <title>Genome sequence of Litorilinea aerophila BAA-2444.</title>
        <authorList>
            <person name="Maclea K.S."/>
            <person name="Maurais E.G."/>
            <person name="Iannazzi L.C."/>
        </authorList>
    </citation>
    <scope>NUCLEOTIDE SEQUENCE [LARGE SCALE GENOMIC DNA]</scope>
    <source>
        <strain evidence="9 10">ATCC BAA-2444</strain>
    </source>
</reference>
<dbReference type="PROSITE" id="PS50928">
    <property type="entry name" value="ABC_TM1"/>
    <property type="match status" value="1"/>
</dbReference>
<keyword evidence="10" id="KW-1185">Reference proteome</keyword>
<dbReference type="GO" id="GO:0005886">
    <property type="term" value="C:plasma membrane"/>
    <property type="evidence" value="ECO:0007669"/>
    <property type="project" value="UniProtKB-SubCell"/>
</dbReference>
<feature type="domain" description="ABC transmembrane type-1" evidence="8">
    <location>
        <begin position="95"/>
        <end position="345"/>
    </location>
</feature>
<dbReference type="InterPro" id="IPR000515">
    <property type="entry name" value="MetI-like"/>
</dbReference>
<proteinExistence type="inferred from homology"/>
<evidence type="ECO:0000256" key="3">
    <source>
        <dbReference type="ARBA" id="ARBA00022475"/>
    </source>
</evidence>
<feature type="transmembrane region" description="Helical" evidence="7">
    <location>
        <begin position="329"/>
        <end position="352"/>
    </location>
</feature>
<dbReference type="InterPro" id="IPR035906">
    <property type="entry name" value="MetI-like_sf"/>
</dbReference>
<dbReference type="PANTHER" id="PTHR43163">
    <property type="entry name" value="DIPEPTIDE TRANSPORT SYSTEM PERMEASE PROTEIN DPPB-RELATED"/>
    <property type="match status" value="1"/>
</dbReference>
<comment type="subcellular location">
    <subcellularLocation>
        <location evidence="1 7">Cell membrane</location>
        <topology evidence="1 7">Multi-pass membrane protein</topology>
    </subcellularLocation>
</comment>
<protein>
    <submittedName>
        <fullName evidence="9">ABC transporter permease</fullName>
    </submittedName>
</protein>
<keyword evidence="3" id="KW-1003">Cell membrane</keyword>
<comment type="similarity">
    <text evidence="7">Belongs to the binding-protein-dependent transport system permease family.</text>
</comment>
<evidence type="ECO:0000313" key="10">
    <source>
        <dbReference type="Proteomes" id="UP000317371"/>
    </source>
</evidence>
<dbReference type="CDD" id="cd06261">
    <property type="entry name" value="TM_PBP2"/>
    <property type="match status" value="1"/>
</dbReference>
<evidence type="ECO:0000256" key="6">
    <source>
        <dbReference type="ARBA" id="ARBA00023136"/>
    </source>
</evidence>
<evidence type="ECO:0000256" key="1">
    <source>
        <dbReference type="ARBA" id="ARBA00004651"/>
    </source>
</evidence>
<feature type="transmembrane region" description="Helical" evidence="7">
    <location>
        <begin position="195"/>
        <end position="214"/>
    </location>
</feature>
<evidence type="ECO:0000259" key="8">
    <source>
        <dbReference type="PROSITE" id="PS50928"/>
    </source>
</evidence>
<evidence type="ECO:0000313" key="9">
    <source>
        <dbReference type="EMBL" id="TQE96752.1"/>
    </source>
</evidence>
<dbReference type="Pfam" id="PF19300">
    <property type="entry name" value="BPD_transp_1_N"/>
    <property type="match status" value="1"/>
</dbReference>
<keyword evidence="6 7" id="KW-0472">Membrane</keyword>
<evidence type="ECO:0000256" key="4">
    <source>
        <dbReference type="ARBA" id="ARBA00022692"/>
    </source>
</evidence>